<evidence type="ECO:0000313" key="2">
    <source>
        <dbReference type="Proteomes" id="UP000194008"/>
    </source>
</evidence>
<dbReference type="EMBL" id="NCUW01000029">
    <property type="protein sequence ID" value="ORO77625.1"/>
    <property type="molecule type" value="Genomic_DNA"/>
</dbReference>
<dbReference type="AlphaFoldDB" id="A0A1X1IXB1"/>
<reference evidence="1 2" key="1">
    <citation type="journal article" date="2016" name="Eur. J. Clin. Microbiol. Infect. Dis.">
        <title>Whole genome sequencing as a tool for phylogenetic analysis of clinical strains of Mitis group streptococci.</title>
        <authorList>
            <person name="Rasmussen L.H."/>
            <person name="Dargis R."/>
            <person name="Hojholt K."/>
            <person name="Christensen J.J."/>
            <person name="Skovgaard O."/>
            <person name="Justesen U.S."/>
            <person name="Rosenvinge F.S."/>
            <person name="Moser C."/>
            <person name="Lukjancenko O."/>
            <person name="Rasmussen S."/>
            <person name="Nielsen X.C."/>
        </authorList>
    </citation>
    <scope>NUCLEOTIDE SEQUENCE [LARGE SCALE GENOMIC DNA]</scope>
    <source>
        <strain evidence="1 2">Y_5914_11</strain>
    </source>
</reference>
<gene>
    <name evidence="1" type="ORF">B7709_04760</name>
</gene>
<evidence type="ECO:0000313" key="1">
    <source>
        <dbReference type="EMBL" id="ORO77625.1"/>
    </source>
</evidence>
<proteinExistence type="predicted"/>
<protein>
    <submittedName>
        <fullName evidence="1">Uncharacterized protein</fullName>
    </submittedName>
</protein>
<dbReference type="Proteomes" id="UP000194008">
    <property type="component" value="Unassembled WGS sequence"/>
</dbReference>
<name>A0A1X1IXB1_STROR</name>
<comment type="caution">
    <text evidence="1">The sequence shown here is derived from an EMBL/GenBank/DDBJ whole genome shotgun (WGS) entry which is preliminary data.</text>
</comment>
<sequence>MLAHDVWIKKSDFGEDRFGFVYKSEKSARVKCFNQWLDWAFFCLGRSFLFDFCSKKQTGHF</sequence>
<accession>A0A1X1IXB1</accession>
<organism evidence="1 2">
    <name type="scientific">Streptococcus oralis subsp. dentisani</name>
    <dbReference type="NCBI Taxonomy" id="1458253"/>
    <lineage>
        <taxon>Bacteria</taxon>
        <taxon>Bacillati</taxon>
        <taxon>Bacillota</taxon>
        <taxon>Bacilli</taxon>
        <taxon>Lactobacillales</taxon>
        <taxon>Streptococcaceae</taxon>
        <taxon>Streptococcus</taxon>
    </lineage>
</organism>